<sequence>MSASGLFAGRDLLPSGSTTLEQVLADEKWIRASALDPDIIRTIVNPATCPSPLLPWLAWSFSVDVWDEAWSEATKRRVIAASPEVHRRKGTRLAVRLALDALGAQTTIREWWESTPPARRGTLRVRVHADGSGPILDLKLLAQLREAVKRSKPKSRVFELEVALQSEAPLLMAATTRSITRTTLLPIVPPPPVAVAPLLAAVSYGAGVRRLVIRPSTPGDTPALAGLGVAAVIGRAARKTVLYPYPYT</sequence>
<accession>A0A6N6MG39</accession>
<dbReference type="InterPro" id="IPR006521">
    <property type="entry name" value="Tail_protein_I"/>
</dbReference>
<organism evidence="1 2">
    <name type="scientific">Methylobacterium planeticum</name>
    <dbReference type="NCBI Taxonomy" id="2615211"/>
    <lineage>
        <taxon>Bacteria</taxon>
        <taxon>Pseudomonadati</taxon>
        <taxon>Pseudomonadota</taxon>
        <taxon>Alphaproteobacteria</taxon>
        <taxon>Hyphomicrobiales</taxon>
        <taxon>Methylobacteriaceae</taxon>
        <taxon>Methylobacterium</taxon>
    </lineage>
</organism>
<evidence type="ECO:0000313" key="1">
    <source>
        <dbReference type="EMBL" id="KAB1069261.1"/>
    </source>
</evidence>
<dbReference type="AlphaFoldDB" id="A0A6N6MG39"/>
<dbReference type="RefSeq" id="WP_150966700.1">
    <property type="nucleotide sequence ID" value="NZ_VZZJ01000041.1"/>
</dbReference>
<comment type="caution">
    <text evidence="1">The sequence shown here is derived from an EMBL/GenBank/DDBJ whole genome shotgun (WGS) entry which is preliminary data.</text>
</comment>
<protein>
    <submittedName>
        <fullName evidence="1">Phage tail protein I</fullName>
    </submittedName>
</protein>
<gene>
    <name evidence="1" type="ORF">F6X51_25645</name>
</gene>
<keyword evidence="2" id="KW-1185">Reference proteome</keyword>
<dbReference type="Proteomes" id="UP000441523">
    <property type="component" value="Unassembled WGS sequence"/>
</dbReference>
<dbReference type="EMBL" id="VZZJ01000041">
    <property type="protein sequence ID" value="KAB1069261.1"/>
    <property type="molecule type" value="Genomic_DNA"/>
</dbReference>
<dbReference type="Pfam" id="PF09684">
    <property type="entry name" value="Tail_P2_I"/>
    <property type="match status" value="1"/>
</dbReference>
<evidence type="ECO:0000313" key="2">
    <source>
        <dbReference type="Proteomes" id="UP000441523"/>
    </source>
</evidence>
<dbReference type="NCBIfam" id="TIGR01634">
    <property type="entry name" value="tail_P2_I"/>
    <property type="match status" value="1"/>
</dbReference>
<proteinExistence type="predicted"/>
<name>A0A6N6MG39_9HYPH</name>
<reference evidence="1 2" key="1">
    <citation type="submission" date="2019-09" db="EMBL/GenBank/DDBJ databases">
        <title>YIM 132548 draft genome.</title>
        <authorList>
            <person name="Jiang L."/>
        </authorList>
    </citation>
    <scope>NUCLEOTIDE SEQUENCE [LARGE SCALE GENOMIC DNA]</scope>
    <source>
        <strain evidence="1 2">YIM 132548</strain>
    </source>
</reference>